<evidence type="ECO:0000313" key="5">
    <source>
        <dbReference type="Proteomes" id="UP000309133"/>
    </source>
</evidence>
<sequence>MGVTMRRSTRWSGGASWRMRTAGAVGAMALAAAVASCSGAPAAPIRTVMGGPRPDGSVESFARVMTFPQLPTASVPRSTAAELDAVLTSSVEHGFPAVMAAVIEADGLWSGAAGADGPEGRPAAVHDEFAMGGITRLFTAALVMRLAERGELQLDDPLSSYLPDDIDSNGATVLQALQMRSGLPDGSPSSGAKPTADPSRPWTRAELTAEFPEPAVPAGREYIHSDPTYTMLGLAVETVTGLPLAEAIRTSLLDPAGSSSSLLLQGTATPTPRPWALPISGTDEPIATFGAGAALPNLAEATSSPGASGMAGTAPDLAEWAWQLFAGKIVSLSSVDRLIALDDAGTGSGLDDLTDHGLPGAYGHIGSMDGYQSLLAVFPGDQTVIVVFATQRDAAVEAVAADLEDALGP</sequence>
<dbReference type="InterPro" id="IPR012338">
    <property type="entry name" value="Beta-lactam/transpept-like"/>
</dbReference>
<evidence type="ECO:0000313" key="4">
    <source>
        <dbReference type="EMBL" id="THG33436.1"/>
    </source>
</evidence>
<keyword evidence="2" id="KW-0732">Signal</keyword>
<feature type="signal peptide" evidence="2">
    <location>
        <begin position="1"/>
        <end position="42"/>
    </location>
</feature>
<dbReference type="AlphaFoldDB" id="A0A4S4FUY1"/>
<evidence type="ECO:0000259" key="3">
    <source>
        <dbReference type="Pfam" id="PF00144"/>
    </source>
</evidence>
<gene>
    <name evidence="4" type="ORF">E6C64_03605</name>
</gene>
<feature type="domain" description="Beta-lactamase-related" evidence="3">
    <location>
        <begin position="84"/>
        <end position="403"/>
    </location>
</feature>
<evidence type="ECO:0000256" key="1">
    <source>
        <dbReference type="SAM" id="MobiDB-lite"/>
    </source>
</evidence>
<proteinExistence type="predicted"/>
<dbReference type="Pfam" id="PF00144">
    <property type="entry name" value="Beta-lactamase"/>
    <property type="match status" value="1"/>
</dbReference>
<organism evidence="4 5">
    <name type="scientific">Naasia lichenicola</name>
    <dbReference type="NCBI Taxonomy" id="2565933"/>
    <lineage>
        <taxon>Bacteria</taxon>
        <taxon>Bacillati</taxon>
        <taxon>Actinomycetota</taxon>
        <taxon>Actinomycetes</taxon>
        <taxon>Micrococcales</taxon>
        <taxon>Microbacteriaceae</taxon>
        <taxon>Naasia</taxon>
    </lineage>
</organism>
<dbReference type="Gene3D" id="3.40.710.10">
    <property type="entry name" value="DD-peptidase/beta-lactamase superfamily"/>
    <property type="match status" value="1"/>
</dbReference>
<feature type="chain" id="PRO_5020906161" evidence="2">
    <location>
        <begin position="43"/>
        <end position="409"/>
    </location>
</feature>
<keyword evidence="5" id="KW-1185">Reference proteome</keyword>
<dbReference type="SUPFAM" id="SSF56601">
    <property type="entry name" value="beta-lactamase/transpeptidase-like"/>
    <property type="match status" value="1"/>
</dbReference>
<dbReference type="InterPro" id="IPR050491">
    <property type="entry name" value="AmpC-like"/>
</dbReference>
<accession>A0A4S4FUY1</accession>
<dbReference type="InterPro" id="IPR001466">
    <property type="entry name" value="Beta-lactam-related"/>
</dbReference>
<dbReference type="Proteomes" id="UP000309133">
    <property type="component" value="Unassembled WGS sequence"/>
</dbReference>
<name>A0A4S4FUY1_9MICO</name>
<comment type="caution">
    <text evidence="4">The sequence shown here is derived from an EMBL/GenBank/DDBJ whole genome shotgun (WGS) entry which is preliminary data.</text>
</comment>
<reference evidence="4 5" key="1">
    <citation type="submission" date="2019-04" db="EMBL/GenBank/DDBJ databases">
        <authorList>
            <person name="Jiang L."/>
        </authorList>
    </citation>
    <scope>NUCLEOTIDE SEQUENCE [LARGE SCALE GENOMIC DNA]</scope>
    <source>
        <strain evidence="4 5">YIM 131853</strain>
    </source>
</reference>
<feature type="region of interest" description="Disordered" evidence="1">
    <location>
        <begin position="180"/>
        <end position="201"/>
    </location>
</feature>
<protein>
    <submittedName>
        <fullName evidence="4">Beta-lactamase family protein</fullName>
    </submittedName>
</protein>
<dbReference type="PANTHER" id="PTHR46825">
    <property type="entry name" value="D-ALANYL-D-ALANINE-CARBOXYPEPTIDASE/ENDOPEPTIDASE AMPH"/>
    <property type="match status" value="1"/>
</dbReference>
<dbReference type="EMBL" id="SSSM01000001">
    <property type="protein sequence ID" value="THG33436.1"/>
    <property type="molecule type" value="Genomic_DNA"/>
</dbReference>
<dbReference type="PANTHER" id="PTHR46825:SF7">
    <property type="entry name" value="D-ALANYL-D-ALANINE CARBOXYPEPTIDASE"/>
    <property type="match status" value="1"/>
</dbReference>
<evidence type="ECO:0000256" key="2">
    <source>
        <dbReference type="SAM" id="SignalP"/>
    </source>
</evidence>